<keyword evidence="6 12" id="KW-0698">rRNA processing</keyword>
<dbReference type="Pfam" id="PF04452">
    <property type="entry name" value="Methyltrans_RNA"/>
    <property type="match status" value="1"/>
</dbReference>
<dbReference type="NCBIfam" id="NF008692">
    <property type="entry name" value="PRK11713.1-5"/>
    <property type="match status" value="1"/>
</dbReference>
<dbReference type="InterPro" id="IPR015947">
    <property type="entry name" value="PUA-like_sf"/>
</dbReference>
<comment type="function">
    <text evidence="10 12">Specifically methylates the N3 position of the uracil ring of uridine 1498 (m3U1498) in 16S rRNA. Acts on the fully assembled 30S ribosomal subunit.</text>
</comment>
<dbReference type="Pfam" id="PF20260">
    <property type="entry name" value="PUA_4"/>
    <property type="match status" value="1"/>
</dbReference>
<evidence type="ECO:0000256" key="9">
    <source>
        <dbReference type="ARBA" id="ARBA00022691"/>
    </source>
</evidence>
<dbReference type="NCBIfam" id="NF008690">
    <property type="entry name" value="PRK11713.1-1"/>
    <property type="match status" value="1"/>
</dbReference>
<dbReference type="GO" id="GO:0070475">
    <property type="term" value="P:rRNA base methylation"/>
    <property type="evidence" value="ECO:0007669"/>
    <property type="project" value="TreeGrafter"/>
</dbReference>
<dbReference type="AlphaFoldDB" id="A0A6N8F558"/>
<dbReference type="Gene3D" id="2.40.240.20">
    <property type="entry name" value="Hypothetical PUA domain-like, domain 1"/>
    <property type="match status" value="1"/>
</dbReference>
<evidence type="ECO:0000256" key="6">
    <source>
        <dbReference type="ARBA" id="ARBA00022552"/>
    </source>
</evidence>
<evidence type="ECO:0000256" key="11">
    <source>
        <dbReference type="ARBA" id="ARBA00047944"/>
    </source>
</evidence>
<keyword evidence="16" id="KW-1185">Reference proteome</keyword>
<comment type="catalytic activity">
    <reaction evidence="11 12">
        <text>uridine(1498) in 16S rRNA + S-adenosyl-L-methionine = N(3)-methyluridine(1498) in 16S rRNA + S-adenosyl-L-homocysteine + H(+)</text>
        <dbReference type="Rhea" id="RHEA:42920"/>
        <dbReference type="Rhea" id="RHEA-COMP:10283"/>
        <dbReference type="Rhea" id="RHEA-COMP:10284"/>
        <dbReference type="ChEBI" id="CHEBI:15378"/>
        <dbReference type="ChEBI" id="CHEBI:57856"/>
        <dbReference type="ChEBI" id="CHEBI:59789"/>
        <dbReference type="ChEBI" id="CHEBI:65315"/>
        <dbReference type="ChEBI" id="CHEBI:74502"/>
        <dbReference type="EC" id="2.1.1.193"/>
    </reaction>
</comment>
<evidence type="ECO:0000313" key="15">
    <source>
        <dbReference type="EMBL" id="MUH71318.1"/>
    </source>
</evidence>
<evidence type="ECO:0000256" key="12">
    <source>
        <dbReference type="PIRNR" id="PIRNR015601"/>
    </source>
</evidence>
<evidence type="ECO:0000313" key="16">
    <source>
        <dbReference type="Proteomes" id="UP000439994"/>
    </source>
</evidence>
<dbReference type="OrthoDB" id="9815641at2"/>
<dbReference type="PANTHER" id="PTHR30027">
    <property type="entry name" value="RIBOSOMAL RNA SMALL SUBUNIT METHYLTRANSFERASE E"/>
    <property type="match status" value="1"/>
</dbReference>
<dbReference type="InterPro" id="IPR046887">
    <property type="entry name" value="RsmE_PUA-like"/>
</dbReference>
<organism evidence="15 16">
    <name type="scientific">Psychrosphaera haliotis</name>
    <dbReference type="NCBI Taxonomy" id="555083"/>
    <lineage>
        <taxon>Bacteria</taxon>
        <taxon>Pseudomonadati</taxon>
        <taxon>Pseudomonadota</taxon>
        <taxon>Gammaproteobacteria</taxon>
        <taxon>Alteromonadales</taxon>
        <taxon>Pseudoalteromonadaceae</taxon>
        <taxon>Psychrosphaera</taxon>
    </lineage>
</organism>
<evidence type="ECO:0000256" key="10">
    <source>
        <dbReference type="ARBA" id="ARBA00025699"/>
    </source>
</evidence>
<dbReference type="CDD" id="cd18084">
    <property type="entry name" value="RsmE-like"/>
    <property type="match status" value="1"/>
</dbReference>
<keyword evidence="9 12" id="KW-0949">S-adenosyl-L-methionine</keyword>
<dbReference type="InterPro" id="IPR029026">
    <property type="entry name" value="tRNA_m1G_MTases_N"/>
</dbReference>
<name>A0A6N8F558_9GAMM</name>
<dbReference type="InterPro" id="IPR046886">
    <property type="entry name" value="RsmE_MTase_dom"/>
</dbReference>
<proteinExistence type="inferred from homology"/>
<dbReference type="EMBL" id="WOCD01000001">
    <property type="protein sequence ID" value="MUH71318.1"/>
    <property type="molecule type" value="Genomic_DNA"/>
</dbReference>
<feature type="domain" description="Ribosomal RNA small subunit methyltransferase E methyltransferase" evidence="13">
    <location>
        <begin position="74"/>
        <end position="236"/>
    </location>
</feature>
<dbReference type="SUPFAM" id="SSF75217">
    <property type="entry name" value="alpha/beta knot"/>
    <property type="match status" value="1"/>
</dbReference>
<evidence type="ECO:0000259" key="13">
    <source>
        <dbReference type="Pfam" id="PF04452"/>
    </source>
</evidence>
<evidence type="ECO:0000259" key="14">
    <source>
        <dbReference type="Pfam" id="PF20260"/>
    </source>
</evidence>
<accession>A0A6N8F558</accession>
<comment type="subcellular location">
    <subcellularLocation>
        <location evidence="1 12">Cytoplasm</location>
    </subcellularLocation>
</comment>
<comment type="similarity">
    <text evidence="2 12">Belongs to the RNA methyltransferase RsmE family.</text>
</comment>
<dbReference type="GO" id="GO:0070042">
    <property type="term" value="F:rRNA (uridine-N3-)-methyltransferase activity"/>
    <property type="evidence" value="ECO:0007669"/>
    <property type="project" value="TreeGrafter"/>
</dbReference>
<dbReference type="FunFam" id="3.40.1280.10:FF:000007">
    <property type="entry name" value="Ribosomal RNA small subunit methyltransferase E"/>
    <property type="match status" value="1"/>
</dbReference>
<keyword evidence="7 12" id="KW-0489">Methyltransferase</keyword>
<dbReference type="PANTHER" id="PTHR30027:SF3">
    <property type="entry name" value="16S RRNA (URACIL(1498)-N(3))-METHYLTRANSFERASE"/>
    <property type="match status" value="1"/>
</dbReference>
<dbReference type="EC" id="2.1.1.193" evidence="3 12"/>
<reference evidence="15 16" key="1">
    <citation type="submission" date="2019-11" db="EMBL/GenBank/DDBJ databases">
        <title>P. haliotis isolates from Z. marina roots.</title>
        <authorList>
            <person name="Cohen M."/>
            <person name="Jospin G."/>
            <person name="Eisen J.A."/>
            <person name="Coil D.A."/>
        </authorList>
    </citation>
    <scope>NUCLEOTIDE SEQUENCE [LARGE SCALE GENOMIC DNA]</scope>
    <source>
        <strain evidence="15 16">UCD-MCMsp1aY</strain>
    </source>
</reference>
<keyword evidence="8 12" id="KW-0808">Transferase</keyword>
<evidence type="ECO:0000256" key="3">
    <source>
        <dbReference type="ARBA" id="ARBA00012328"/>
    </source>
</evidence>
<dbReference type="Gene3D" id="3.40.1280.10">
    <property type="match status" value="1"/>
</dbReference>
<dbReference type="InterPro" id="IPR029028">
    <property type="entry name" value="Alpha/beta_knot_MTases"/>
</dbReference>
<dbReference type="NCBIfam" id="TIGR00046">
    <property type="entry name" value="RsmE family RNA methyltransferase"/>
    <property type="match status" value="1"/>
</dbReference>
<comment type="caution">
    <text evidence="15">The sequence shown here is derived from an EMBL/GenBank/DDBJ whole genome shotgun (WGS) entry which is preliminary data.</text>
</comment>
<dbReference type="Proteomes" id="UP000439994">
    <property type="component" value="Unassembled WGS sequence"/>
</dbReference>
<evidence type="ECO:0000256" key="7">
    <source>
        <dbReference type="ARBA" id="ARBA00022603"/>
    </source>
</evidence>
<evidence type="ECO:0000256" key="5">
    <source>
        <dbReference type="ARBA" id="ARBA00022490"/>
    </source>
</evidence>
<evidence type="ECO:0000256" key="1">
    <source>
        <dbReference type="ARBA" id="ARBA00004496"/>
    </source>
</evidence>
<keyword evidence="5 12" id="KW-0963">Cytoplasm</keyword>
<dbReference type="PIRSF" id="PIRSF015601">
    <property type="entry name" value="MTase_slr0722"/>
    <property type="match status" value="1"/>
</dbReference>
<evidence type="ECO:0000256" key="4">
    <source>
        <dbReference type="ARBA" id="ARBA00013673"/>
    </source>
</evidence>
<sequence length="244" mass="26806">MRIPRIYHSTQIELDTPFDLDADAANHVGRVLRMSEGNELALFCGDGFDYQASIVGVSKKTVQVVANSSVKVENESPLAIHLAQGISRGDKMDFTIQKSVELGITDITPIFTERCGVKLKGERLDKKHQQWQKIAIAACEQSGRAIVPTIHRPIEFKAFIEQQTEQLKLNLHPRASISVSSLKMPETGVRFVIGPEGGLNDQEIEAANNAGYQDILLGPRVLRTETAALTLLTALQVKFGDLAC</sequence>
<dbReference type="SUPFAM" id="SSF88697">
    <property type="entry name" value="PUA domain-like"/>
    <property type="match status" value="1"/>
</dbReference>
<evidence type="ECO:0000256" key="8">
    <source>
        <dbReference type="ARBA" id="ARBA00022679"/>
    </source>
</evidence>
<evidence type="ECO:0000256" key="2">
    <source>
        <dbReference type="ARBA" id="ARBA00005528"/>
    </source>
</evidence>
<feature type="domain" description="Ribosomal RNA small subunit methyltransferase E PUA-like" evidence="14">
    <location>
        <begin position="20"/>
        <end position="65"/>
    </location>
</feature>
<gene>
    <name evidence="15" type="primary">rsmE</name>
    <name evidence="15" type="ORF">GNP35_01695</name>
</gene>
<dbReference type="RefSeq" id="WP_155693943.1">
    <property type="nucleotide sequence ID" value="NZ_WOCD01000001.1"/>
</dbReference>
<dbReference type="InterPro" id="IPR006700">
    <property type="entry name" value="RsmE"/>
</dbReference>
<protein>
    <recommendedName>
        <fullName evidence="4 12">Ribosomal RNA small subunit methyltransferase E</fullName>
        <ecNumber evidence="3 12">2.1.1.193</ecNumber>
    </recommendedName>
</protein>
<dbReference type="GO" id="GO:0005737">
    <property type="term" value="C:cytoplasm"/>
    <property type="evidence" value="ECO:0007669"/>
    <property type="project" value="UniProtKB-SubCell"/>
</dbReference>